<organism evidence="2 3">
    <name type="scientific">Cimex lectularius</name>
    <name type="common">Bed bug</name>
    <name type="synonym">Acanthia lectularia</name>
    <dbReference type="NCBI Taxonomy" id="79782"/>
    <lineage>
        <taxon>Eukaryota</taxon>
        <taxon>Metazoa</taxon>
        <taxon>Ecdysozoa</taxon>
        <taxon>Arthropoda</taxon>
        <taxon>Hexapoda</taxon>
        <taxon>Insecta</taxon>
        <taxon>Pterygota</taxon>
        <taxon>Neoptera</taxon>
        <taxon>Paraneoptera</taxon>
        <taxon>Hemiptera</taxon>
        <taxon>Heteroptera</taxon>
        <taxon>Panheteroptera</taxon>
        <taxon>Cimicomorpha</taxon>
        <taxon>Cimicidae</taxon>
        <taxon>Cimex</taxon>
    </lineage>
</organism>
<evidence type="ECO:0000313" key="3">
    <source>
        <dbReference type="Proteomes" id="UP000494040"/>
    </source>
</evidence>
<reference evidence="2" key="1">
    <citation type="submission" date="2022-01" db="UniProtKB">
        <authorList>
            <consortium name="EnsemblMetazoa"/>
        </authorList>
    </citation>
    <scope>IDENTIFICATION</scope>
</reference>
<keyword evidence="1" id="KW-0732">Signal</keyword>
<dbReference type="KEGG" id="clec:106668957"/>
<name>A0A8I6RXS5_CIMLE</name>
<evidence type="ECO:0008006" key="4">
    <source>
        <dbReference type="Google" id="ProtNLM"/>
    </source>
</evidence>
<accession>A0A8I6RXS5</accession>
<evidence type="ECO:0000256" key="1">
    <source>
        <dbReference type="SAM" id="SignalP"/>
    </source>
</evidence>
<feature type="chain" id="PRO_5035327110" description="CPR type cuticle protein" evidence="1">
    <location>
        <begin position="20"/>
        <end position="116"/>
    </location>
</feature>
<evidence type="ECO:0000313" key="2">
    <source>
        <dbReference type="EnsemblMetazoa" id="XP_014253666.1"/>
    </source>
</evidence>
<keyword evidence="3" id="KW-1185">Reference proteome</keyword>
<dbReference type="EnsemblMetazoa" id="XM_014398180.2">
    <property type="protein sequence ID" value="XP_014253666.1"/>
    <property type="gene ID" value="LOC106668957"/>
</dbReference>
<dbReference type="AlphaFoldDB" id="A0A8I6RXS5"/>
<dbReference type="Proteomes" id="UP000494040">
    <property type="component" value="Unassembled WGS sequence"/>
</dbReference>
<protein>
    <recommendedName>
        <fullName evidence="4">CPR type cuticle protein</fullName>
    </recommendedName>
</protein>
<dbReference type="GeneID" id="106668957"/>
<sequence length="116" mass="12609">MKILNHLIALVFWPSLCLAYPPMRPVQKSLTYFGSYGEIGRAGPEGGFQAYTQYGQGGNGGLSFDIPVYSYIDGLGSLGNGDGQKGDDYPGYGYGLGYFGGLPTYLQKYYGSQKKY</sequence>
<feature type="signal peptide" evidence="1">
    <location>
        <begin position="1"/>
        <end position="19"/>
    </location>
</feature>
<proteinExistence type="predicted"/>
<dbReference type="RefSeq" id="XP_014253666.1">
    <property type="nucleotide sequence ID" value="XM_014398180.2"/>
</dbReference>